<dbReference type="InterPro" id="IPR001611">
    <property type="entry name" value="Leu-rich_rpt"/>
</dbReference>
<evidence type="ECO:0000313" key="5">
    <source>
        <dbReference type="EMBL" id="KPJ17255.1"/>
    </source>
</evidence>
<keyword evidence="6" id="KW-1185">Reference proteome</keyword>
<feature type="region of interest" description="Disordered" evidence="3">
    <location>
        <begin position="386"/>
        <end position="407"/>
    </location>
</feature>
<feature type="signal peptide" evidence="4">
    <location>
        <begin position="1"/>
        <end position="22"/>
    </location>
</feature>
<dbReference type="Pfam" id="PF13855">
    <property type="entry name" value="LRR_8"/>
    <property type="match status" value="2"/>
</dbReference>
<evidence type="ECO:0000256" key="2">
    <source>
        <dbReference type="ARBA" id="ARBA00022737"/>
    </source>
</evidence>
<dbReference type="FunFam" id="3.80.10.10:FF:001360">
    <property type="entry name" value="Uncharacterized protein"/>
    <property type="match status" value="1"/>
</dbReference>
<feature type="chain" id="PRO_5008265243" evidence="4">
    <location>
        <begin position="23"/>
        <end position="527"/>
    </location>
</feature>
<name>A0A194RIU1_PAPMA</name>
<evidence type="ECO:0000256" key="1">
    <source>
        <dbReference type="ARBA" id="ARBA00022614"/>
    </source>
</evidence>
<dbReference type="SMART" id="SM00369">
    <property type="entry name" value="LRR_TYP"/>
    <property type="match status" value="8"/>
</dbReference>
<dbReference type="InterPro" id="IPR032675">
    <property type="entry name" value="LRR_dom_sf"/>
</dbReference>
<accession>A0A194RIU1</accession>
<dbReference type="Proteomes" id="UP000053240">
    <property type="component" value="Unassembled WGS sequence"/>
</dbReference>
<organism evidence="5 6">
    <name type="scientific">Papilio machaon</name>
    <name type="common">Old World swallowtail butterfly</name>
    <dbReference type="NCBI Taxonomy" id="76193"/>
    <lineage>
        <taxon>Eukaryota</taxon>
        <taxon>Metazoa</taxon>
        <taxon>Ecdysozoa</taxon>
        <taxon>Arthropoda</taxon>
        <taxon>Hexapoda</taxon>
        <taxon>Insecta</taxon>
        <taxon>Pterygota</taxon>
        <taxon>Neoptera</taxon>
        <taxon>Endopterygota</taxon>
        <taxon>Lepidoptera</taxon>
        <taxon>Glossata</taxon>
        <taxon>Ditrysia</taxon>
        <taxon>Papilionoidea</taxon>
        <taxon>Papilionidae</taxon>
        <taxon>Papilioninae</taxon>
        <taxon>Papilio</taxon>
    </lineage>
</organism>
<dbReference type="STRING" id="76193.A0A194RIU1"/>
<evidence type="ECO:0000256" key="4">
    <source>
        <dbReference type="SAM" id="SignalP"/>
    </source>
</evidence>
<dbReference type="EMBL" id="KQ460154">
    <property type="protein sequence ID" value="KPJ17255.1"/>
    <property type="molecule type" value="Genomic_DNA"/>
</dbReference>
<dbReference type="AlphaFoldDB" id="A0A194RIU1"/>
<protein>
    <submittedName>
        <fullName evidence="5">Connectin</fullName>
    </submittedName>
</protein>
<reference evidence="5 6" key="1">
    <citation type="journal article" date="2015" name="Nat. Commun.">
        <title>Outbred genome sequencing and CRISPR/Cas9 gene editing in butterflies.</title>
        <authorList>
            <person name="Li X."/>
            <person name="Fan D."/>
            <person name="Zhang W."/>
            <person name="Liu G."/>
            <person name="Zhang L."/>
            <person name="Zhao L."/>
            <person name="Fang X."/>
            <person name="Chen L."/>
            <person name="Dong Y."/>
            <person name="Chen Y."/>
            <person name="Ding Y."/>
            <person name="Zhao R."/>
            <person name="Feng M."/>
            <person name="Zhu Y."/>
            <person name="Feng Y."/>
            <person name="Jiang X."/>
            <person name="Zhu D."/>
            <person name="Xiang H."/>
            <person name="Feng X."/>
            <person name="Li S."/>
            <person name="Wang J."/>
            <person name="Zhang G."/>
            <person name="Kronforst M.R."/>
            <person name="Wang W."/>
        </authorList>
    </citation>
    <scope>NUCLEOTIDE SEQUENCE [LARGE SCALE GENOMIC DNA]</scope>
    <source>
        <strain evidence="5">Ya'a_city_454_Pm</strain>
        <tissue evidence="5">Whole body</tissue>
    </source>
</reference>
<dbReference type="SUPFAM" id="SSF52058">
    <property type="entry name" value="L domain-like"/>
    <property type="match status" value="1"/>
</dbReference>
<dbReference type="PANTHER" id="PTHR24366">
    <property type="entry name" value="IG(IMMUNOGLOBULIN) AND LRR(LEUCINE RICH REPEAT) DOMAINS"/>
    <property type="match status" value="1"/>
</dbReference>
<dbReference type="InParanoid" id="A0A194RIU1"/>
<dbReference type="Gene3D" id="3.80.10.10">
    <property type="entry name" value="Ribonuclease Inhibitor"/>
    <property type="match status" value="1"/>
</dbReference>
<evidence type="ECO:0000313" key="6">
    <source>
        <dbReference type="Proteomes" id="UP000053240"/>
    </source>
</evidence>
<gene>
    <name evidence="5" type="ORF">RR48_08746</name>
</gene>
<keyword evidence="2" id="KW-0677">Repeat</keyword>
<dbReference type="InterPro" id="IPR003591">
    <property type="entry name" value="Leu-rich_rpt_typical-subtyp"/>
</dbReference>
<sequence>MAFKFLIIIIAFATIKINLTESRQSDKRRWKTDKSLYSHYVNICDIQDRVSKVHCYCENIKLKTATKADCWVFNGGIAEDDPFWSNFYSQPMIEKLSFNVRADGGLTYIPAKIIVRLERLQNLNIQYANIQSIPSFAFTNSTSLRDIMLPKNKIVKLERMSFAHLIMLSNVSLIENQISELQRDTFYDLPNLQRLYLSKNKIEVIHEGCFKHLNNLIKLDLSSNLLAVVVRENFQGLSNLMNLDMRNNKLMMIGDLAFTELWSLHELYLDNNEIEFISERGFGGLTQLRKLSIADNKLASLDGNVFNDVQKLYVLDLRNNYLEYFKEETLINLIENFKSNYALIALNGNKLTCDCSLAWLQKLRNETRSKRVKVALTRLSCISDMKPKSNGSTGRDKSNGHVYKGNTMSLKNNLDKSYEETEVNVEDDTVYEDTMQDQDNELNGNKIEYRRKLIDIPGEALPCPSRLSFEASFSPPTQDEVKYYKSSASKKVNRYDLGSFKKRAYHHLKGQQRICDSSGIAHDHGRR</sequence>
<dbReference type="PANTHER" id="PTHR24366:SF96">
    <property type="entry name" value="LEUCINE RICH REPEAT CONTAINING 53"/>
    <property type="match status" value="1"/>
</dbReference>
<keyword evidence="4" id="KW-0732">Signal</keyword>
<keyword evidence="1" id="KW-0433">Leucine-rich repeat</keyword>
<proteinExistence type="predicted"/>
<evidence type="ECO:0000256" key="3">
    <source>
        <dbReference type="SAM" id="MobiDB-lite"/>
    </source>
</evidence>